<evidence type="ECO:0000313" key="5">
    <source>
        <dbReference type="Proteomes" id="UP000317078"/>
    </source>
</evidence>
<evidence type="ECO:0000256" key="1">
    <source>
        <dbReference type="ARBA" id="ARBA00006135"/>
    </source>
</evidence>
<name>A0A502FSP6_9PROT</name>
<dbReference type="EMBL" id="RCZP01000020">
    <property type="protein sequence ID" value="TPG52474.1"/>
    <property type="molecule type" value="Genomic_DNA"/>
</dbReference>
<accession>A0A502FSP6</accession>
<dbReference type="OrthoDB" id="7390264at2"/>
<keyword evidence="2 3" id="KW-0732">Signal</keyword>
<dbReference type="Gene3D" id="2.60.40.2500">
    <property type="match status" value="1"/>
</dbReference>
<dbReference type="AlphaFoldDB" id="A0A502FSP6"/>
<evidence type="ECO:0008006" key="6">
    <source>
        <dbReference type="Google" id="ProtNLM"/>
    </source>
</evidence>
<proteinExistence type="inferred from homology"/>
<reference evidence="4 5" key="1">
    <citation type="journal article" date="2019" name="Environ. Microbiol.">
        <title>Species interactions and distinct microbial communities in high Arctic permafrost affected cryosols are associated with the CH4 and CO2 gas fluxes.</title>
        <authorList>
            <person name="Altshuler I."/>
            <person name="Hamel J."/>
            <person name="Turney S."/>
            <person name="Magnuson E."/>
            <person name="Levesque R."/>
            <person name="Greer C."/>
            <person name="Whyte L.G."/>
        </authorList>
    </citation>
    <scope>NUCLEOTIDE SEQUENCE [LARGE SCALE GENOMIC DNA]</scope>
    <source>
        <strain evidence="4 5">S9.3B</strain>
    </source>
</reference>
<evidence type="ECO:0000313" key="4">
    <source>
        <dbReference type="EMBL" id="TPG52474.1"/>
    </source>
</evidence>
<evidence type="ECO:0000256" key="3">
    <source>
        <dbReference type="SAM" id="SignalP"/>
    </source>
</evidence>
<evidence type="ECO:0000256" key="2">
    <source>
        <dbReference type="ARBA" id="ARBA00022729"/>
    </source>
</evidence>
<sequence length="317" mass="33675">MIRAALLATAALAALSASALAQTPPEPCDGAGDPRVRCAVASPNRVIVLYVQRGAALTIELPANERVVAIPTSDNSTMRLGEPRRRVVASIGADDSDPGTTDGNLSVARRGNVAIIKPDGDLVPQPLFLMSEVDGKAQPPYRFELRPAPAGTDAFFSVRLRNVAAETVTRQAAWQERRAERDRRAAETRLRQVQAAPCASTPGANFRWVGRGADAASRGLAPAEICDNGRQTFMRFPGVMKASSIFTVLPDGREALVNSTPGEDGWVVVHDYTPRIILRAGEAMLCLINRGYNGVGQATGTRTISPDVVLAPRGSAS</sequence>
<dbReference type="InterPro" id="IPR038161">
    <property type="entry name" value="VirB9/CagX/TrbG_C_sf"/>
</dbReference>
<gene>
    <name evidence="4" type="ORF">EAH89_18080</name>
</gene>
<protein>
    <recommendedName>
        <fullName evidence="6">Conjugal transfer protein TrbG</fullName>
    </recommendedName>
</protein>
<dbReference type="Proteomes" id="UP000317078">
    <property type="component" value="Unassembled WGS sequence"/>
</dbReference>
<dbReference type="CDD" id="cd06911">
    <property type="entry name" value="VirB9_CagX_TrbG"/>
    <property type="match status" value="1"/>
</dbReference>
<comment type="caution">
    <text evidence="4">The sequence shown here is derived from an EMBL/GenBank/DDBJ whole genome shotgun (WGS) entry which is preliminary data.</text>
</comment>
<organism evidence="4 5">
    <name type="scientific">Muricoccus nepalensis</name>
    <dbReference type="NCBI Taxonomy" id="1854500"/>
    <lineage>
        <taxon>Bacteria</taxon>
        <taxon>Pseudomonadati</taxon>
        <taxon>Pseudomonadota</taxon>
        <taxon>Alphaproteobacteria</taxon>
        <taxon>Acetobacterales</taxon>
        <taxon>Roseomonadaceae</taxon>
        <taxon>Muricoccus</taxon>
    </lineage>
</organism>
<comment type="similarity">
    <text evidence="1">Belongs to the TrbG/VirB9 family.</text>
</comment>
<dbReference type="InterPro" id="IPR010258">
    <property type="entry name" value="Conjugal_tfr_TrbG/VirB9/CagX"/>
</dbReference>
<feature type="signal peptide" evidence="3">
    <location>
        <begin position="1"/>
        <end position="21"/>
    </location>
</feature>
<dbReference type="Pfam" id="PF03524">
    <property type="entry name" value="CagX"/>
    <property type="match status" value="1"/>
</dbReference>
<dbReference type="InterPro" id="IPR033645">
    <property type="entry name" value="VirB9/CagX/TrbG_C"/>
</dbReference>
<feature type="chain" id="PRO_5021263722" description="Conjugal transfer protein TrbG" evidence="3">
    <location>
        <begin position="22"/>
        <end position="317"/>
    </location>
</feature>
<dbReference type="RefSeq" id="WP_140885127.1">
    <property type="nucleotide sequence ID" value="NZ_RCZP01000020.1"/>
</dbReference>
<keyword evidence="5" id="KW-1185">Reference proteome</keyword>